<dbReference type="OrthoDB" id="9801877at2"/>
<dbReference type="Proteomes" id="UP000190675">
    <property type="component" value="Chromosome I"/>
</dbReference>
<gene>
    <name evidence="1" type="ORF">SAMN05444169_8626</name>
</gene>
<dbReference type="AlphaFoldDB" id="A0A1M5USK0"/>
<proteinExistence type="predicted"/>
<dbReference type="RefSeq" id="WP_079572076.1">
    <property type="nucleotide sequence ID" value="NZ_LT670818.1"/>
</dbReference>
<evidence type="ECO:0000313" key="2">
    <source>
        <dbReference type="Proteomes" id="UP000190675"/>
    </source>
</evidence>
<reference evidence="1 2" key="1">
    <citation type="submission" date="2016-11" db="EMBL/GenBank/DDBJ databases">
        <authorList>
            <person name="Jaros S."/>
            <person name="Januszkiewicz K."/>
            <person name="Wedrychowicz H."/>
        </authorList>
    </citation>
    <scope>NUCLEOTIDE SEQUENCE [LARGE SCALE GENOMIC DNA]</scope>
    <source>
        <strain evidence="1 2">GAS242</strain>
    </source>
</reference>
<dbReference type="EMBL" id="LT670818">
    <property type="protein sequence ID" value="SHH65904.1"/>
    <property type="molecule type" value="Genomic_DNA"/>
</dbReference>
<organism evidence="1 2">
    <name type="scientific">Bradyrhizobium erythrophlei</name>
    <dbReference type="NCBI Taxonomy" id="1437360"/>
    <lineage>
        <taxon>Bacteria</taxon>
        <taxon>Pseudomonadati</taxon>
        <taxon>Pseudomonadota</taxon>
        <taxon>Alphaproteobacteria</taxon>
        <taxon>Hyphomicrobiales</taxon>
        <taxon>Nitrobacteraceae</taxon>
        <taxon>Bradyrhizobium</taxon>
    </lineage>
</organism>
<accession>A0A1M5USK0</accession>
<evidence type="ECO:0008006" key="3">
    <source>
        <dbReference type="Google" id="ProtNLM"/>
    </source>
</evidence>
<name>A0A1M5USK0_9BRAD</name>
<sequence length="91" mass="9906">MKYIISWTVPQSTFNAAVARFLETGGAPPKGVTMLGRWHGMDSRGFAVSESTDAKAMYEWVAQWADVLQLTVTPCVEDADAGAVMASLPRR</sequence>
<dbReference type="InterPro" id="IPR021734">
    <property type="entry name" value="DUF3303"/>
</dbReference>
<dbReference type="Pfam" id="PF11746">
    <property type="entry name" value="DUF3303"/>
    <property type="match status" value="1"/>
</dbReference>
<protein>
    <recommendedName>
        <fullName evidence="3">DUF3303 domain-containing protein</fullName>
    </recommendedName>
</protein>
<evidence type="ECO:0000313" key="1">
    <source>
        <dbReference type="EMBL" id="SHH65904.1"/>
    </source>
</evidence>